<gene>
    <name evidence="1" type="ORF">THIOM_001360</name>
</gene>
<name>A0A176S493_9GAMM</name>
<dbReference type="EMBL" id="LUTY01000720">
    <property type="protein sequence ID" value="OAD22825.1"/>
    <property type="molecule type" value="Genomic_DNA"/>
</dbReference>
<comment type="caution">
    <text evidence="1">The sequence shown here is derived from an EMBL/GenBank/DDBJ whole genome shotgun (WGS) entry which is preliminary data.</text>
</comment>
<protein>
    <submittedName>
        <fullName evidence="1">Ferredoxin</fullName>
    </submittedName>
</protein>
<dbReference type="Proteomes" id="UP000076962">
    <property type="component" value="Unassembled WGS sequence"/>
</dbReference>
<dbReference type="PATRIC" id="fig|1003181.4.peg.1920"/>
<evidence type="ECO:0000313" key="1">
    <source>
        <dbReference type="EMBL" id="OAD22825.1"/>
    </source>
</evidence>
<organism evidence="1 2">
    <name type="scientific">Candidatus Thiomargarita nelsonii</name>
    <dbReference type="NCBI Taxonomy" id="1003181"/>
    <lineage>
        <taxon>Bacteria</taxon>
        <taxon>Pseudomonadati</taxon>
        <taxon>Pseudomonadota</taxon>
        <taxon>Gammaproteobacteria</taxon>
        <taxon>Thiotrichales</taxon>
        <taxon>Thiotrichaceae</taxon>
        <taxon>Thiomargarita</taxon>
    </lineage>
</organism>
<proteinExistence type="predicted"/>
<keyword evidence="2" id="KW-1185">Reference proteome</keyword>
<dbReference type="SUPFAM" id="SSF54862">
    <property type="entry name" value="4Fe-4S ferredoxins"/>
    <property type="match status" value="1"/>
</dbReference>
<dbReference type="AlphaFoldDB" id="A0A176S493"/>
<evidence type="ECO:0000313" key="2">
    <source>
        <dbReference type="Proteomes" id="UP000076962"/>
    </source>
</evidence>
<accession>A0A176S493</accession>
<reference evidence="1 2" key="1">
    <citation type="submission" date="2016-05" db="EMBL/GenBank/DDBJ databases">
        <title>Single-cell genome of chain-forming Candidatus Thiomargarita nelsonii and comparison to other large sulfur-oxidizing bacteria.</title>
        <authorList>
            <person name="Winkel M."/>
            <person name="Salman V."/>
            <person name="Woyke T."/>
            <person name="Schulz-Vogt H."/>
            <person name="Richter M."/>
            <person name="Flood B."/>
            <person name="Bailey J."/>
            <person name="Amann R."/>
            <person name="Mussmann M."/>
        </authorList>
    </citation>
    <scope>NUCLEOTIDE SEQUENCE [LARGE SCALE GENOMIC DNA]</scope>
    <source>
        <strain evidence="1 2">THI036</strain>
    </source>
</reference>
<sequence>MQREGSLEAPTRHPLDWQSPDFSNEASLFKELERVFDICHGCRRCFNLCQSFPTLFDAIDESDSGELDSVDKSVYWEVVDHCYLCDMCYMTKCPYVPPHAWNIDFPHLMLRAKAFKFEHKKTKLRDKILTSTDSVGNLLGIPVVSQVANAANKSKMLRKVTEKVAGISAEAILPKFHSNTLRKRDRKRQPSCVIVVIPLVIHKDQSSE</sequence>